<organism evidence="2 3">
    <name type="scientific">Rhizopus oryzae</name>
    <name type="common">Mucormycosis agent</name>
    <name type="synonym">Rhizopus arrhizus var. delemar</name>
    <dbReference type="NCBI Taxonomy" id="64495"/>
    <lineage>
        <taxon>Eukaryota</taxon>
        <taxon>Fungi</taxon>
        <taxon>Fungi incertae sedis</taxon>
        <taxon>Mucoromycota</taxon>
        <taxon>Mucoromycotina</taxon>
        <taxon>Mucoromycetes</taxon>
        <taxon>Mucorales</taxon>
        <taxon>Mucorineae</taxon>
        <taxon>Rhizopodaceae</taxon>
        <taxon>Rhizopus</taxon>
    </lineage>
</organism>
<comment type="caution">
    <text evidence="2">The sequence shown here is derived from an EMBL/GenBank/DDBJ whole genome shotgun (WGS) entry which is preliminary data.</text>
</comment>
<dbReference type="OrthoDB" id="2226451at2759"/>
<protein>
    <submittedName>
        <fullName evidence="2">Uncharacterized protein</fullName>
    </submittedName>
</protein>
<dbReference type="AlphaFoldDB" id="A0A9P6Y4R6"/>
<feature type="coiled-coil region" evidence="1">
    <location>
        <begin position="126"/>
        <end position="226"/>
    </location>
</feature>
<evidence type="ECO:0000256" key="1">
    <source>
        <dbReference type="SAM" id="Coils"/>
    </source>
</evidence>
<accession>A0A9P6Y4R6</accession>
<reference evidence="2" key="1">
    <citation type="journal article" date="2020" name="Microb. Genom.">
        <title>Genetic diversity of clinical and environmental Mucorales isolates obtained from an investigation of mucormycosis cases among solid organ transplant recipients.</title>
        <authorList>
            <person name="Nguyen M.H."/>
            <person name="Kaul D."/>
            <person name="Muto C."/>
            <person name="Cheng S.J."/>
            <person name="Richter R.A."/>
            <person name="Bruno V.M."/>
            <person name="Liu G."/>
            <person name="Beyhan S."/>
            <person name="Sundermann A.J."/>
            <person name="Mounaud S."/>
            <person name="Pasculle A.W."/>
            <person name="Nierman W.C."/>
            <person name="Driscoll E."/>
            <person name="Cumbie R."/>
            <person name="Clancy C.J."/>
            <person name="Dupont C.L."/>
        </authorList>
    </citation>
    <scope>NUCLEOTIDE SEQUENCE</scope>
    <source>
        <strain evidence="2">GL16</strain>
    </source>
</reference>
<evidence type="ECO:0000313" key="2">
    <source>
        <dbReference type="EMBL" id="KAG1539108.1"/>
    </source>
</evidence>
<dbReference type="EMBL" id="JAANIT010001699">
    <property type="protein sequence ID" value="KAG1539108.1"/>
    <property type="molecule type" value="Genomic_DNA"/>
</dbReference>
<dbReference type="Proteomes" id="UP000717996">
    <property type="component" value="Unassembled WGS sequence"/>
</dbReference>
<evidence type="ECO:0000313" key="3">
    <source>
        <dbReference type="Proteomes" id="UP000717996"/>
    </source>
</evidence>
<sequence>MSFEETLQNLIYNSKRIAAVTFADDDSPIVASVLSKKSKLIREADPLESAVHAVCFGDESIEYITSRLPNLSKKSNPKTQEVQDALQSLDRLNRICKDSSIQNTIKDYIGMIQERENSLAHLYGQYSEDDTEVEALKERIKMEKNREVEKMQVITHDEELYHHLKQTLEVVEQRRKEIQKRKLDQKERLDKLRMEDRKNMDDSQAIETLQKKISIAKQKIKEYELRLESPSSQPTRAPVSTSDRFIQLNVTLNQLQNEDNSNISGHNANKDGLVQVLQNTANKLKDIIDNHNRMEATNQKTNMFIHVYEQLLQQSSATDNAATVKDDAIIQSAILKRLLKLKQEHLNELTEFIKSFAKENNHLDINHSAIYKLVATGLVVIDRSGNEPIVKLIE</sequence>
<gene>
    <name evidence="2" type="ORF">G6F51_009345</name>
</gene>
<proteinExistence type="predicted"/>
<name>A0A9P6Y4R6_RHIOR</name>
<keyword evidence="1" id="KW-0175">Coiled coil</keyword>